<proteinExistence type="predicted"/>
<evidence type="ECO:0000313" key="4">
    <source>
        <dbReference type="Proteomes" id="UP000664601"/>
    </source>
</evidence>
<dbReference type="RefSeq" id="WP_207674863.1">
    <property type="nucleotide sequence ID" value="NZ_JAFREM010000028.1"/>
</dbReference>
<dbReference type="Proteomes" id="UP000664601">
    <property type="component" value="Unassembled WGS sequence"/>
</dbReference>
<comment type="caution">
    <text evidence="3">The sequence shown here is derived from an EMBL/GenBank/DDBJ whole genome shotgun (WGS) entry which is preliminary data.</text>
</comment>
<protein>
    <submittedName>
        <fullName evidence="3">WxL domain-containing protein</fullName>
    </submittedName>
</protein>
<feature type="domain" description="WxL" evidence="2">
    <location>
        <begin position="639"/>
        <end position="795"/>
    </location>
</feature>
<keyword evidence="1" id="KW-0732">Signal</keyword>
<sequence length="795" mass="88448">MKRRLKFLCLSILMVTLVFGNSLPALAVVDLNTPAREITVAFENQDGSELPEQINLTGTYITEKNNGQDWGDQLNIINSYNQYLPSAAILKEPNHNIFKIKIPKFEQSAKRWGTQYPYQSITAGFTQLKINTNLSHIKEFTLATPNTHPVESIMDQSVPSVEEQKVIADKFIKSNQSFILDGSVYQSKNSNYLDLGFTIVSDSYRGPTTGWSIYGADGQVYTYVTTYHTIKEIFENPAGQRIPVPENYTQDKVTEVISTPFTYTMEKGSELPRTYVADNQLYVYKGWYKGSGNKSRIDAAYPPTISFSPELNESKDEVHIVYEANPSKLVKEEYLDQESNVIEPSWNTETPVLQGELYQNTPDAEKLDSSDAAWVYQGWRFLGESMLRTTAVEAKIDDDTTIQYIYQKKQHKIEEKWIDSKTGNLLELPSNPVISPIKDNETFTKEPPEVVTDLSGVKWAYSGWENVTVAPGQLTKEPVAIAGVKSDTEIKYHYTRVDTTAALDVQPKSQIVKNGETVTWTARVTNTGAVDLQLGSLKLGEVAAGITLPKQLIVTLADKTQQTFLIEDQTSEVDLQPLTIPSGNQNYADITFETKVTGTINQVLPLSLAISGNLTAEVTGQSFVRIDDPDEPNLQPANDIGFVNLPDFTFEETEVSPAPQSKGLEAKNYQPGYQPYIRFVTPADNGNWSLTAKLSQFANKKRALPRNTALTLTGGQLKQVNNYNQSDESLQEVTSGINHSLKADGSAMLITETNGAGAHQLNYQFDQVRLEIPEYAGIAGETYSANLDWTLVTGP</sequence>
<organism evidence="3 4">
    <name type="scientific">Candidatus Enterococcus moelleringii</name>
    <dbReference type="NCBI Taxonomy" id="2815325"/>
    <lineage>
        <taxon>Bacteria</taxon>
        <taxon>Bacillati</taxon>
        <taxon>Bacillota</taxon>
        <taxon>Bacilli</taxon>
        <taxon>Lactobacillales</taxon>
        <taxon>Enterococcaceae</taxon>
        <taxon>Enterococcus</taxon>
    </lineage>
</organism>
<dbReference type="Pfam" id="PF13731">
    <property type="entry name" value="WxL"/>
    <property type="match status" value="1"/>
</dbReference>
<gene>
    <name evidence="3" type="ORF">JZO70_16990</name>
</gene>
<keyword evidence="4" id="KW-1185">Reference proteome</keyword>
<reference evidence="3 4" key="1">
    <citation type="submission" date="2021-03" db="EMBL/GenBank/DDBJ databases">
        <title>Enterococcal diversity collection.</title>
        <authorList>
            <person name="Gilmore M.S."/>
            <person name="Schwartzman J."/>
            <person name="Van Tyne D."/>
            <person name="Martin M."/>
            <person name="Earl A.M."/>
            <person name="Manson A.L."/>
            <person name="Straub T."/>
            <person name="Salamzade R."/>
            <person name="Saavedra J."/>
            <person name="Lebreton F."/>
            <person name="Prichula J."/>
            <person name="Schaufler K."/>
            <person name="Gaca A."/>
            <person name="Sgardioli B."/>
            <person name="Wagenaar J."/>
            <person name="Strong T."/>
        </authorList>
    </citation>
    <scope>NUCLEOTIDE SEQUENCE [LARGE SCALE GENOMIC DNA]</scope>
    <source>
        <strain evidence="3 4">669A</strain>
    </source>
</reference>
<dbReference type="EMBL" id="JAFREM010000028">
    <property type="protein sequence ID" value="MBO1307874.1"/>
    <property type="molecule type" value="Genomic_DNA"/>
</dbReference>
<feature type="signal peptide" evidence="1">
    <location>
        <begin position="1"/>
        <end position="27"/>
    </location>
</feature>
<evidence type="ECO:0000313" key="3">
    <source>
        <dbReference type="EMBL" id="MBO1307874.1"/>
    </source>
</evidence>
<feature type="chain" id="PRO_5046897342" evidence="1">
    <location>
        <begin position="28"/>
        <end position="795"/>
    </location>
</feature>
<evidence type="ECO:0000259" key="2">
    <source>
        <dbReference type="Pfam" id="PF13731"/>
    </source>
</evidence>
<accession>A0ABS3LE26</accession>
<dbReference type="InterPro" id="IPR027994">
    <property type="entry name" value="WxL_dom"/>
</dbReference>
<evidence type="ECO:0000256" key="1">
    <source>
        <dbReference type="SAM" id="SignalP"/>
    </source>
</evidence>
<name>A0ABS3LE26_9ENTE</name>